<reference evidence="2" key="2">
    <citation type="submission" date="2022-12" db="EMBL/GenBank/DDBJ databases">
        <authorList>
            <person name="Webb A."/>
        </authorList>
    </citation>
    <scope>NUCLEOTIDE SEQUENCE</scope>
    <source>
        <strain evidence="2">Pf2</strain>
    </source>
</reference>
<keyword evidence="3" id="KW-1185">Reference proteome</keyword>
<evidence type="ECO:0008006" key="5">
    <source>
        <dbReference type="Google" id="ProtNLM"/>
    </source>
</evidence>
<comment type="caution">
    <text evidence="2">The sequence shown here is derived from an EMBL/GenBank/DDBJ whole genome shotgun (WGS) entry which is preliminary data.</text>
</comment>
<dbReference type="AlphaFoldDB" id="A0AAV0SVX1"/>
<accession>A0AAV0SVX1</accession>
<name>A0AAV0SVX1_9STRA</name>
<gene>
    <name evidence="1" type="ORF">PFR001_LOCUS8658</name>
    <name evidence="2" type="ORF">PFR002_LOCUS1394</name>
</gene>
<organism evidence="2 4">
    <name type="scientific">Peronospora farinosa</name>
    <dbReference type="NCBI Taxonomy" id="134698"/>
    <lineage>
        <taxon>Eukaryota</taxon>
        <taxon>Sar</taxon>
        <taxon>Stramenopiles</taxon>
        <taxon>Oomycota</taxon>
        <taxon>Peronosporomycetes</taxon>
        <taxon>Peronosporales</taxon>
        <taxon>Peronosporaceae</taxon>
        <taxon>Peronospora</taxon>
    </lineage>
</organism>
<evidence type="ECO:0000313" key="2">
    <source>
        <dbReference type="EMBL" id="CAI5707256.1"/>
    </source>
</evidence>
<dbReference type="EMBL" id="CAKLBC010001751">
    <property type="protein sequence ID" value="CAH0493531.1"/>
    <property type="molecule type" value="Genomic_DNA"/>
</dbReference>
<dbReference type="Proteomes" id="UP001159659">
    <property type="component" value="Unassembled WGS sequence"/>
</dbReference>
<dbReference type="EMBL" id="CANTFK010000141">
    <property type="protein sequence ID" value="CAI5707256.1"/>
    <property type="molecule type" value="Genomic_DNA"/>
</dbReference>
<evidence type="ECO:0000313" key="1">
    <source>
        <dbReference type="EMBL" id="CAH0493531.1"/>
    </source>
</evidence>
<evidence type="ECO:0000313" key="4">
    <source>
        <dbReference type="Proteomes" id="UP001159659"/>
    </source>
</evidence>
<dbReference type="Proteomes" id="UP001157938">
    <property type="component" value="Unassembled WGS sequence"/>
</dbReference>
<protein>
    <recommendedName>
        <fullName evidence="5">Retrotransposon gag domain-containing protein</fullName>
    </recommendedName>
</protein>
<sequence>MSTPMTSDQHAYLLHTMVATMEKQALLLEQFQRSKQLLKIKLESVKPLTYGGRLDESFQLYKEQVEQYFFARGVNWEIQEISQRILADLGGTLKKGAAKWYMMQKQYDTNVEDFFSKVGREFVPADLQERLREDINNM</sequence>
<reference evidence="1 3" key="1">
    <citation type="submission" date="2021-11" db="EMBL/GenBank/DDBJ databases">
        <authorList>
            <person name="Islam A."/>
            <person name="Islam S."/>
            <person name="Flora M.S."/>
            <person name="Rahman M."/>
            <person name="Ziaur R.M."/>
            <person name="Epstein J.H."/>
            <person name="Hassan M."/>
            <person name="Klassen M."/>
            <person name="Woodard K."/>
            <person name="Webb A."/>
            <person name="Webby R.J."/>
            <person name="El Zowalaty M.E."/>
        </authorList>
    </citation>
    <scope>NUCLEOTIDE SEQUENCE [LARGE SCALE GENOMIC DNA]</scope>
    <source>
        <strain evidence="1">Pf1</strain>
    </source>
</reference>
<evidence type="ECO:0000313" key="3">
    <source>
        <dbReference type="Proteomes" id="UP001157938"/>
    </source>
</evidence>
<proteinExistence type="predicted"/>